<keyword evidence="2" id="KW-1185">Reference proteome</keyword>
<name>A0ABT3IG72_9BACT</name>
<evidence type="ECO:0000313" key="1">
    <source>
        <dbReference type="EMBL" id="MCW3482955.1"/>
    </source>
</evidence>
<evidence type="ECO:0008006" key="3">
    <source>
        <dbReference type="Google" id="ProtNLM"/>
    </source>
</evidence>
<dbReference type="InterPro" id="IPR008969">
    <property type="entry name" value="CarboxyPept-like_regulatory"/>
</dbReference>
<dbReference type="SUPFAM" id="SSF49464">
    <property type="entry name" value="Carboxypeptidase regulatory domain-like"/>
    <property type="match status" value="1"/>
</dbReference>
<reference evidence="1 2" key="1">
    <citation type="submission" date="2022-10" db="EMBL/GenBank/DDBJ databases">
        <title>Chitinophaga nivalis PC15 sp. nov., isolated from Pyeongchang county, South Korea.</title>
        <authorList>
            <person name="Trinh H.N."/>
        </authorList>
    </citation>
    <scope>NUCLEOTIDE SEQUENCE [LARGE SCALE GENOMIC DNA]</scope>
    <source>
        <strain evidence="1 2">PC14</strain>
    </source>
</reference>
<proteinExistence type="predicted"/>
<evidence type="ECO:0000313" key="2">
    <source>
        <dbReference type="Proteomes" id="UP001207742"/>
    </source>
</evidence>
<organism evidence="1 2">
    <name type="scientific">Chitinophaga nivalis</name>
    <dbReference type="NCBI Taxonomy" id="2991709"/>
    <lineage>
        <taxon>Bacteria</taxon>
        <taxon>Pseudomonadati</taxon>
        <taxon>Bacteroidota</taxon>
        <taxon>Chitinophagia</taxon>
        <taxon>Chitinophagales</taxon>
        <taxon>Chitinophagaceae</taxon>
        <taxon>Chitinophaga</taxon>
    </lineage>
</organism>
<gene>
    <name evidence="1" type="ORF">OL497_03580</name>
</gene>
<dbReference type="EMBL" id="JAPDNS010000001">
    <property type="protein sequence ID" value="MCW3482955.1"/>
    <property type="molecule type" value="Genomic_DNA"/>
</dbReference>
<dbReference type="RefSeq" id="WP_264727805.1">
    <property type="nucleotide sequence ID" value="NZ_JAPDNR010000001.1"/>
</dbReference>
<protein>
    <recommendedName>
        <fullName evidence="3">Secretin/TonB short N-terminal domain-containing protein</fullName>
    </recommendedName>
</protein>
<dbReference type="Proteomes" id="UP001207742">
    <property type="component" value="Unassembled WGS sequence"/>
</dbReference>
<dbReference type="Gene3D" id="2.60.40.1120">
    <property type="entry name" value="Carboxypeptidase-like, regulatory domain"/>
    <property type="match status" value="1"/>
</dbReference>
<accession>A0ABT3IG72</accession>
<sequence>MSLSRLFLTLLAIGIFSLNVTAQSLLNKTVTVEVKQRPLSEVLKLISRQGNFYFSYISTILPQDSIVTVNARQKTVRQVLDVLFNGDYQYKESGNYIILLKKAGQSYFQVSGVVMDVRTGQRLPNVSVYERQQLISTLTNNDGYFRLRLRDKSPTAAISISKDLYTDTTLLIPANHDQDVQVSIRPATYQLKIVEVTSHQVEKTWLGRMMLSSRQRMQSLNIGGFLADKPYQLSLAPGLGTHGRMGAQVVNKFSFNILGGYAAGVDGVEIAGAFNIVKKDMRYLQIAGLLNMVGGKTKGVQIAGFHNNVLDSMFGVQIAGVSNITRGNQRGVQIAGALETVQQNMTGVQLAGLLVVTEGNANGWQISGAAAYAKKNMEGVQFGSLWNHVGGNMGGVQLSGGISTIKGNLKGVQFDLLAGIIEGNANGWVISGGVNYIGKDQYGVMVSPVGSITKGTGNGAQISSFLHINGGMKGLQTTGGGNITLGNQSGIQVAGVTNFVKGNVRGLQVSSALNYSKDTLQGLQVGGILNYARCMKGFQIGLVNIADTSTGYSLGLLNIVRKGYFKTSLYSTEVLPFNVAVKSGTKKLYSMLLLGFNPDESRKAISFGYGMGHVFTLNEKLSIAAEVTGQNVFWSNWKYDTQLYRFQSSLQLRLAKWVTVFAGPSLVINVHGDISDVPGLQVRVPGKPYSSFKWDDDASSWFGWQAGISLF</sequence>
<comment type="caution">
    <text evidence="1">The sequence shown here is derived from an EMBL/GenBank/DDBJ whole genome shotgun (WGS) entry which is preliminary data.</text>
</comment>